<dbReference type="RefSeq" id="WP_117854784.1">
    <property type="nucleotide sequence ID" value="NZ_JBBNFW010000091.1"/>
</dbReference>
<feature type="transmembrane region" description="Helical" evidence="1">
    <location>
        <begin position="358"/>
        <end position="381"/>
    </location>
</feature>
<keyword evidence="1" id="KW-1133">Transmembrane helix</keyword>
<dbReference type="NCBIfam" id="TIGR00792">
    <property type="entry name" value="gph"/>
    <property type="match status" value="1"/>
</dbReference>
<dbReference type="InterPro" id="IPR036259">
    <property type="entry name" value="MFS_trans_sf"/>
</dbReference>
<keyword evidence="1" id="KW-0472">Membrane</keyword>
<feature type="transmembrane region" description="Helical" evidence="1">
    <location>
        <begin position="176"/>
        <end position="201"/>
    </location>
</feature>
<name>A0ABV1CI20_9FIRM</name>
<protein>
    <submittedName>
        <fullName evidence="2">MFS transporter</fullName>
    </submittedName>
</protein>
<feature type="transmembrane region" description="Helical" evidence="1">
    <location>
        <begin position="292"/>
        <end position="311"/>
    </location>
</feature>
<dbReference type="Pfam" id="PF13347">
    <property type="entry name" value="MFS_2"/>
    <property type="match status" value="1"/>
</dbReference>
<reference evidence="2 3" key="1">
    <citation type="submission" date="2024-04" db="EMBL/GenBank/DDBJ databases">
        <title>Human intestinal bacterial collection.</title>
        <authorList>
            <person name="Pauvert C."/>
            <person name="Hitch T.C.A."/>
            <person name="Clavel T."/>
        </authorList>
    </citation>
    <scope>NUCLEOTIDE SEQUENCE [LARGE SCALE GENOMIC DNA]</scope>
    <source>
        <strain evidence="2 3">CLA-AA-H161</strain>
    </source>
</reference>
<dbReference type="Gene3D" id="1.20.1250.20">
    <property type="entry name" value="MFS general substrate transporter like domains"/>
    <property type="match status" value="2"/>
</dbReference>
<feature type="transmembrane region" description="Helical" evidence="1">
    <location>
        <begin position="227"/>
        <end position="245"/>
    </location>
</feature>
<feature type="transmembrane region" description="Helical" evidence="1">
    <location>
        <begin position="12"/>
        <end position="35"/>
    </location>
</feature>
<feature type="transmembrane region" description="Helical" evidence="1">
    <location>
        <begin position="317"/>
        <end position="337"/>
    </location>
</feature>
<proteinExistence type="predicted"/>
<dbReference type="PANTHER" id="PTHR11328:SF24">
    <property type="entry name" value="MAJOR FACILITATOR SUPERFAMILY (MFS) PROFILE DOMAIN-CONTAINING PROTEIN"/>
    <property type="match status" value="1"/>
</dbReference>
<dbReference type="EMBL" id="JBBNFW010000091">
    <property type="protein sequence ID" value="MEQ2411878.1"/>
    <property type="molecule type" value="Genomic_DNA"/>
</dbReference>
<accession>A0ABV1CI20</accession>
<feature type="transmembrane region" description="Helical" evidence="1">
    <location>
        <begin position="81"/>
        <end position="104"/>
    </location>
</feature>
<dbReference type="InterPro" id="IPR039672">
    <property type="entry name" value="MFS_2"/>
</dbReference>
<evidence type="ECO:0000256" key="1">
    <source>
        <dbReference type="SAM" id="Phobius"/>
    </source>
</evidence>
<dbReference type="InterPro" id="IPR001927">
    <property type="entry name" value="Na/Gal_symport"/>
</dbReference>
<dbReference type="Proteomes" id="UP001470752">
    <property type="component" value="Unassembled WGS sequence"/>
</dbReference>
<keyword evidence="3" id="KW-1185">Reference proteome</keyword>
<dbReference type="CDD" id="cd17332">
    <property type="entry name" value="MFS_MelB_like"/>
    <property type="match status" value="1"/>
</dbReference>
<gene>
    <name evidence="2" type="ORF">AAAX94_02280</name>
</gene>
<sequence>MNQKVTKREKLCYVLTNIGNVPVQAILGSYLLIFYTNIVGLNPASCATLFLIARILDGLNDPIVGFVIDHRKVSKMGRFRPTLMLGAVLCGLNFLLLWMGPYMATGGKLAIAYISYLLIGIIFPIMDISLNSMLPVMTEDPAERNSLSSIKGITLLLGVFGINIIAPILIGDASKAEGYITVIIVATAIIVICSLLGSLGLKERVRVKTGQEKYEFKNLFDIIRQRPVWATFLCALLYTTGTYIVNASNTFFYTYVLNNLMLLSLASMLQMLAMVPASIIAPFLIKKIGKKNAYIVGLFCFGIFPIVRFINVTNIPILMIATVVAGFGAGLAMPLQYGIQADNTDYIELKLGYRAEGAVASLSSFITKCAMGIGGAIPGYVLALVHFDSTTMIQTSMVNNMIIFCTVGSPVIFCCLAIVVFKLGYPITKEKLEEQNNELKELHHNL</sequence>
<feature type="transmembrane region" description="Helical" evidence="1">
    <location>
        <begin position="265"/>
        <end position="285"/>
    </location>
</feature>
<keyword evidence="1" id="KW-0812">Transmembrane</keyword>
<dbReference type="PANTHER" id="PTHR11328">
    <property type="entry name" value="MAJOR FACILITATOR SUPERFAMILY DOMAIN-CONTAINING PROTEIN"/>
    <property type="match status" value="1"/>
</dbReference>
<feature type="transmembrane region" description="Helical" evidence="1">
    <location>
        <begin position="150"/>
        <end position="170"/>
    </location>
</feature>
<evidence type="ECO:0000313" key="2">
    <source>
        <dbReference type="EMBL" id="MEQ2411878.1"/>
    </source>
</evidence>
<organism evidence="2 3">
    <name type="scientific">Blautia acetigignens</name>
    <dbReference type="NCBI Taxonomy" id="2981783"/>
    <lineage>
        <taxon>Bacteria</taxon>
        <taxon>Bacillati</taxon>
        <taxon>Bacillota</taxon>
        <taxon>Clostridia</taxon>
        <taxon>Lachnospirales</taxon>
        <taxon>Lachnospiraceae</taxon>
        <taxon>Blautia</taxon>
    </lineage>
</organism>
<feature type="transmembrane region" description="Helical" evidence="1">
    <location>
        <begin position="401"/>
        <end position="421"/>
    </location>
</feature>
<dbReference type="SUPFAM" id="SSF103473">
    <property type="entry name" value="MFS general substrate transporter"/>
    <property type="match status" value="1"/>
</dbReference>
<feature type="transmembrane region" description="Helical" evidence="1">
    <location>
        <begin position="110"/>
        <end position="130"/>
    </location>
</feature>
<comment type="caution">
    <text evidence="2">The sequence shown here is derived from an EMBL/GenBank/DDBJ whole genome shotgun (WGS) entry which is preliminary data.</text>
</comment>
<evidence type="ECO:0000313" key="3">
    <source>
        <dbReference type="Proteomes" id="UP001470752"/>
    </source>
</evidence>